<dbReference type="EMBL" id="PEBD01000008">
    <property type="protein sequence ID" value="PHV66997.1"/>
    <property type="molecule type" value="Genomic_DNA"/>
</dbReference>
<evidence type="ECO:0000256" key="1">
    <source>
        <dbReference type="SAM" id="MobiDB-lite"/>
    </source>
</evidence>
<dbReference type="RefSeq" id="WP_099382996.1">
    <property type="nucleotide sequence ID" value="NZ_PEBD01000008.1"/>
</dbReference>
<comment type="caution">
    <text evidence="2">The sequence shown here is derived from an EMBL/GenBank/DDBJ whole genome shotgun (WGS) entry which is preliminary data.</text>
</comment>
<protein>
    <submittedName>
        <fullName evidence="2">Uncharacterized protein</fullName>
    </submittedName>
</protein>
<feature type="compositionally biased region" description="Acidic residues" evidence="1">
    <location>
        <begin position="44"/>
        <end position="85"/>
    </location>
</feature>
<gene>
    <name evidence="2" type="ORF">CSW57_12275</name>
</gene>
<dbReference type="AlphaFoldDB" id="A0A2G3PMD7"/>
<accession>A0A2G3PMD7</accession>
<evidence type="ECO:0000313" key="2">
    <source>
        <dbReference type="EMBL" id="PHV66997.1"/>
    </source>
</evidence>
<feature type="region of interest" description="Disordered" evidence="1">
    <location>
        <begin position="40"/>
        <end position="105"/>
    </location>
</feature>
<dbReference type="Proteomes" id="UP000225108">
    <property type="component" value="Unassembled WGS sequence"/>
</dbReference>
<name>A0A2G3PMD7_WILMA</name>
<reference evidence="2 3" key="1">
    <citation type="submission" date="2017-10" db="EMBL/GenBank/DDBJ databases">
        <title>The draft genome sequence of Williamsia sp. BULT 1.1 isolated from the semi-arid grassland soils from South Africa.</title>
        <authorList>
            <person name="Kabwe M.H."/>
            <person name="Govender N."/>
            <person name="Mutseka Lunga P."/>
            <person name="Vikram S."/>
            <person name="Makhalanyane T.P."/>
        </authorList>
    </citation>
    <scope>NUCLEOTIDE SEQUENCE [LARGE SCALE GENOMIC DNA]</scope>
    <source>
        <strain evidence="2 3">BULT 1.1</strain>
    </source>
</reference>
<evidence type="ECO:0000313" key="3">
    <source>
        <dbReference type="Proteomes" id="UP000225108"/>
    </source>
</evidence>
<feature type="compositionally biased region" description="Acidic residues" evidence="1">
    <location>
        <begin position="93"/>
        <end position="105"/>
    </location>
</feature>
<sequence>MTSPNDPLSDIFSQIAADDAVDPAVFDQSLEAAFDYDGAGFDELIPDSDDSATEGDLVADVDGGDVDSPDDVFETDDADIDDDATDFSIGPDLTDDYSTDDDLTL</sequence>
<proteinExistence type="predicted"/>
<organism evidence="2 3">
    <name type="scientific">Williamsia marianensis</name>
    <dbReference type="NCBI Taxonomy" id="85044"/>
    <lineage>
        <taxon>Bacteria</taxon>
        <taxon>Bacillati</taxon>
        <taxon>Actinomycetota</taxon>
        <taxon>Actinomycetes</taxon>
        <taxon>Mycobacteriales</taxon>
        <taxon>Nocardiaceae</taxon>
        <taxon>Williamsia</taxon>
    </lineage>
</organism>